<dbReference type="Proteomes" id="UP000319837">
    <property type="component" value="Plasmid unnamed1"/>
</dbReference>
<organism evidence="1">
    <name type="scientific">Niallia circulans</name>
    <name type="common">Bacillus circulans</name>
    <dbReference type="NCBI Taxonomy" id="1397"/>
    <lineage>
        <taxon>Bacteria</taxon>
        <taxon>Bacillati</taxon>
        <taxon>Bacillota</taxon>
        <taxon>Bacilli</taxon>
        <taxon>Bacillales</taxon>
        <taxon>Bacillaceae</taxon>
        <taxon>Niallia</taxon>
    </lineage>
</organism>
<keyword evidence="1" id="KW-0614">Plasmid</keyword>
<reference evidence="1" key="1">
    <citation type="submission" date="2018-10" db="EMBL/GenBank/DDBJ databases">
        <title>FDA dAtabase for Regulatory Grade micrObial Sequences (FDA-ARGOS): Supporting development and validation of Infectious Disease Dx tests.</title>
        <authorList>
            <person name="Minogue T."/>
            <person name="Wolcott M."/>
            <person name="Wasieloski L."/>
            <person name="Aguilar W."/>
            <person name="Moore D."/>
            <person name="Tallon L.J."/>
            <person name="Sadzewicz L."/>
            <person name="Sengamalay N."/>
            <person name="Ott S."/>
            <person name="Godinez A."/>
            <person name="Nagaraj S."/>
            <person name="Vavikolanu K."/>
            <person name="Vyas G."/>
            <person name="Nadendla S."/>
            <person name="Aluvathingal J."/>
            <person name="Sichtig H."/>
        </authorList>
    </citation>
    <scope>NUCLEOTIDE SEQUENCE</scope>
    <source>
        <strain evidence="1">FDAARGOS_343</strain>
        <plasmid evidence="1">unnamed1</plasmid>
    </source>
</reference>
<proteinExistence type="predicted"/>
<dbReference type="EMBL" id="RIBP01000002">
    <property type="protein sequence ID" value="TRZ39325.1"/>
    <property type="molecule type" value="Genomic_DNA"/>
</dbReference>
<name>A0A553SQQ9_NIACI</name>
<accession>A0A553SQQ9</accession>
<sequence length="198" mass="23521">MCSWYGKEKVDQMRDNKFIIEHMDNNPHNCSIENLAFAHEDLNKTKAFSLDKDRPAILDKVAMNIYKNFDNQDFEITLGFNDFYFLRYEENSELKYKPLTALYLRYKDDFRTMLMEANSLVNKIMNNSTIGLAYLDCYEYTYDTANFISPPEGMEVKDLPPIVFQNNTAYMVLTDKNRLFSVGPSWRERHFKLNEFKK</sequence>
<dbReference type="AlphaFoldDB" id="A0A553SQQ9"/>
<evidence type="ECO:0000313" key="1">
    <source>
        <dbReference type="EMBL" id="TRZ39325.1"/>
    </source>
</evidence>
<protein>
    <submittedName>
        <fullName evidence="1">Uncharacterized protein</fullName>
    </submittedName>
</protein>
<gene>
    <name evidence="1" type="ORF">CEQ21_07125</name>
</gene>
<geneLocation type="plasmid" evidence="1">
    <name>unnamed1</name>
</geneLocation>
<comment type="caution">
    <text evidence="1">The sequence shown here is derived from an EMBL/GenBank/DDBJ whole genome shotgun (WGS) entry which is preliminary data.</text>
</comment>